<evidence type="ECO:0000256" key="2">
    <source>
        <dbReference type="SAM" id="MobiDB-lite"/>
    </source>
</evidence>
<evidence type="ECO:0000313" key="5">
    <source>
        <dbReference type="Proteomes" id="UP001620626"/>
    </source>
</evidence>
<feature type="compositionally biased region" description="Gly residues" evidence="2">
    <location>
        <begin position="351"/>
        <end position="369"/>
    </location>
</feature>
<feature type="compositionally biased region" description="Pro residues" evidence="2">
    <location>
        <begin position="273"/>
        <end position="283"/>
    </location>
</feature>
<protein>
    <recommendedName>
        <fullName evidence="3">Nematode cuticle collagen N-terminal domain-containing protein</fullName>
    </recommendedName>
</protein>
<evidence type="ECO:0000256" key="1">
    <source>
        <dbReference type="ARBA" id="ARBA00022737"/>
    </source>
</evidence>
<dbReference type="InterPro" id="IPR002486">
    <property type="entry name" value="Col_cuticle_N"/>
</dbReference>
<organism evidence="4 5">
    <name type="scientific">Heterodera trifolii</name>
    <dbReference type="NCBI Taxonomy" id="157864"/>
    <lineage>
        <taxon>Eukaryota</taxon>
        <taxon>Metazoa</taxon>
        <taxon>Ecdysozoa</taxon>
        <taxon>Nematoda</taxon>
        <taxon>Chromadorea</taxon>
        <taxon>Rhabditida</taxon>
        <taxon>Tylenchina</taxon>
        <taxon>Tylenchomorpha</taxon>
        <taxon>Tylenchoidea</taxon>
        <taxon>Heteroderidae</taxon>
        <taxon>Heteroderinae</taxon>
        <taxon>Heterodera</taxon>
    </lineage>
</organism>
<feature type="compositionally biased region" description="Low complexity" evidence="2">
    <location>
        <begin position="297"/>
        <end position="307"/>
    </location>
</feature>
<comment type="caution">
    <text evidence="4">The sequence shown here is derived from an EMBL/GenBank/DDBJ whole genome shotgun (WGS) entry which is preliminary data.</text>
</comment>
<reference evidence="4 5" key="1">
    <citation type="submission" date="2024-10" db="EMBL/GenBank/DDBJ databases">
        <authorList>
            <person name="Kim D."/>
        </authorList>
    </citation>
    <scope>NUCLEOTIDE SEQUENCE [LARGE SCALE GENOMIC DNA]</scope>
    <source>
        <strain evidence="4">BH-2024</strain>
    </source>
</reference>
<gene>
    <name evidence="4" type="ORF">niasHT_022580</name>
</gene>
<dbReference type="Pfam" id="PF01391">
    <property type="entry name" value="Collagen"/>
    <property type="match status" value="2"/>
</dbReference>
<proteinExistence type="predicted"/>
<dbReference type="EMBL" id="JBICBT010000917">
    <property type="protein sequence ID" value="KAL3093130.1"/>
    <property type="molecule type" value="Genomic_DNA"/>
</dbReference>
<feature type="compositionally biased region" description="Pro residues" evidence="2">
    <location>
        <begin position="308"/>
        <end position="317"/>
    </location>
</feature>
<evidence type="ECO:0000313" key="4">
    <source>
        <dbReference type="EMBL" id="KAL3093130.1"/>
    </source>
</evidence>
<dbReference type="SMART" id="SM01088">
    <property type="entry name" value="Col_cuticle_N"/>
    <property type="match status" value="1"/>
</dbReference>
<feature type="region of interest" description="Disordered" evidence="2">
    <location>
        <begin position="198"/>
        <end position="383"/>
    </location>
</feature>
<feature type="domain" description="Nematode cuticle collagen N-terminal" evidence="3">
    <location>
        <begin position="84"/>
        <end position="136"/>
    </location>
</feature>
<evidence type="ECO:0000259" key="3">
    <source>
        <dbReference type="SMART" id="SM01088"/>
    </source>
</evidence>
<feature type="compositionally biased region" description="Low complexity" evidence="2">
    <location>
        <begin position="340"/>
        <end position="350"/>
    </location>
</feature>
<dbReference type="InterPro" id="IPR008160">
    <property type="entry name" value="Collagen"/>
</dbReference>
<name>A0ABD2JRF1_9BILA</name>
<dbReference type="AlphaFoldDB" id="A0ABD2JRF1"/>
<dbReference type="PANTHER" id="PTHR24637">
    <property type="entry name" value="COLLAGEN"/>
    <property type="match status" value="1"/>
</dbReference>
<accession>A0ABD2JRF1</accession>
<keyword evidence="1" id="KW-0677">Repeat</keyword>
<dbReference type="Pfam" id="PF01484">
    <property type="entry name" value="Col_cuticle_N"/>
    <property type="match status" value="1"/>
</dbReference>
<dbReference type="PANTHER" id="PTHR24637:SF377">
    <property type="entry name" value="COLLAGEN TYPE IX ALPHA 1 CHAIN"/>
    <property type="match status" value="1"/>
</dbReference>
<dbReference type="Proteomes" id="UP001620626">
    <property type="component" value="Unassembled WGS sequence"/>
</dbReference>
<sequence length="383" mass="38485">MSELFSSAPLLHYASSTKTAINATANANAFFANGANNWREKEAKSGGKALLPLQLLFSAMSSADRPHFSKEANAAREECESLRALAFFGVCLGTAAMLVAVVSVPLCYQHVQRQTSLMQNELEFCRNRAGQMLREVSRTQGMAFVQEGIGGANRRDTRAVFYRNRRNGYSGGASPSIAPSSASAGSCCGCGQSAPGLPGPIGAPGMPGQDGTPGQPGHPGEDAPPQQPSIGYETCQPSCEPGHDGMPGYPGPPGMPGKPGQPGQPGPMAQPGAPGPQGPPGTPGEPGHPGEPGQPGQPGQLQQGPALRGPPGPPGPDGHPGQPGQPGNPGMDGHPGYQGPPGDAGTPGNAGNPGGPGQAGQPGGQGTGGACDHCAQPRTAPGY</sequence>
<keyword evidence="5" id="KW-1185">Reference proteome</keyword>